<reference evidence="2" key="1">
    <citation type="submission" date="2022-11" db="EMBL/GenBank/DDBJ databases">
        <authorList>
            <person name="Scott C."/>
            <person name="Bruce N."/>
        </authorList>
    </citation>
    <scope>NUCLEOTIDE SEQUENCE</scope>
</reference>
<evidence type="ECO:0000313" key="2">
    <source>
        <dbReference type="EMBL" id="CAI4216091.1"/>
    </source>
</evidence>
<organism evidence="2 3">
    <name type="scientific">Parascedosporium putredinis</name>
    <dbReference type="NCBI Taxonomy" id="1442378"/>
    <lineage>
        <taxon>Eukaryota</taxon>
        <taxon>Fungi</taxon>
        <taxon>Dikarya</taxon>
        <taxon>Ascomycota</taxon>
        <taxon>Pezizomycotina</taxon>
        <taxon>Sordariomycetes</taxon>
        <taxon>Hypocreomycetidae</taxon>
        <taxon>Microascales</taxon>
        <taxon>Microascaceae</taxon>
        <taxon>Parascedosporium</taxon>
    </lineage>
</organism>
<dbReference type="Proteomes" id="UP000838763">
    <property type="component" value="Unassembled WGS sequence"/>
</dbReference>
<keyword evidence="3" id="KW-1185">Reference proteome</keyword>
<comment type="caution">
    <text evidence="2">The sequence shown here is derived from an EMBL/GenBank/DDBJ whole genome shotgun (WGS) entry which is preliminary data.</text>
</comment>
<dbReference type="OrthoDB" id="2014058at2759"/>
<proteinExistence type="predicted"/>
<gene>
    <name evidence="2" type="ORF">PPNO1_LOCUS5756</name>
</gene>
<sequence length="275" mass="30914">MLSRRIASATTRRVVSLGASPVPVIQKRFFLPPSFNSPEVINEKYPDYPKLTEAEDPGMNGGYINPRDQEAIPRSLRRVVGSSGEEELWGTRARRQRYARHLLPYEYTWTTPGKGALMFATAAGVLLSAIGLVYLTYPDMKAVPKEYEDGLERELGGSGAVRVHEFKYTMQDQANVMHRKEFSSPDGVVGLPTMTCFIPSLEPNTPFHVSVHSWIQEPELSIFTKLSLSIPKRSNSRLGYILTDALLGDEQYDRYLDPLDKLTHKNLLLLTVPSD</sequence>
<accession>A0A9P1H689</accession>
<protein>
    <submittedName>
        <fullName evidence="2">Uncharacterized protein</fullName>
    </submittedName>
</protein>
<keyword evidence="1" id="KW-1133">Transmembrane helix</keyword>
<dbReference type="EMBL" id="CALLCH030000015">
    <property type="protein sequence ID" value="CAI4216091.1"/>
    <property type="molecule type" value="Genomic_DNA"/>
</dbReference>
<feature type="transmembrane region" description="Helical" evidence="1">
    <location>
        <begin position="116"/>
        <end position="137"/>
    </location>
</feature>
<keyword evidence="1" id="KW-0472">Membrane</keyword>
<dbReference type="AlphaFoldDB" id="A0A9P1H689"/>
<name>A0A9P1H689_9PEZI</name>
<keyword evidence="1" id="KW-0812">Transmembrane</keyword>
<evidence type="ECO:0000313" key="3">
    <source>
        <dbReference type="Proteomes" id="UP000838763"/>
    </source>
</evidence>
<evidence type="ECO:0000256" key="1">
    <source>
        <dbReference type="SAM" id="Phobius"/>
    </source>
</evidence>